<accession>A0A917IW51</accession>
<dbReference type="Proteomes" id="UP000600171">
    <property type="component" value="Unassembled WGS sequence"/>
</dbReference>
<dbReference type="GO" id="GO:0043571">
    <property type="term" value="P:maintenance of CRISPR repeat elements"/>
    <property type="evidence" value="ECO:0007669"/>
    <property type="project" value="InterPro"/>
</dbReference>
<dbReference type="InterPro" id="IPR010147">
    <property type="entry name" value="CRISPR-assoc_prot_CasD"/>
</dbReference>
<dbReference type="NCBIfam" id="TIGR01868">
    <property type="entry name" value="casD_Cas5e"/>
    <property type="match status" value="1"/>
</dbReference>
<dbReference type="RefSeq" id="WP_188360017.1">
    <property type="nucleotide sequence ID" value="NZ_BMDC01000003.1"/>
</dbReference>
<dbReference type="GO" id="GO:0051607">
    <property type="term" value="P:defense response to virus"/>
    <property type="evidence" value="ECO:0007669"/>
    <property type="project" value="UniProtKB-KW"/>
</dbReference>
<dbReference type="EMBL" id="BMDC01000003">
    <property type="protein sequence ID" value="GGH64958.1"/>
    <property type="molecule type" value="Genomic_DNA"/>
</dbReference>
<organism evidence="2 3">
    <name type="scientific">Rothia aerolata</name>
    <dbReference type="NCBI Taxonomy" id="1812262"/>
    <lineage>
        <taxon>Bacteria</taxon>
        <taxon>Bacillati</taxon>
        <taxon>Actinomycetota</taxon>
        <taxon>Actinomycetes</taxon>
        <taxon>Micrococcales</taxon>
        <taxon>Micrococcaceae</taxon>
        <taxon>Rothia</taxon>
    </lineage>
</organism>
<dbReference type="Gene3D" id="3.30.70.2660">
    <property type="match status" value="1"/>
</dbReference>
<sequence length="235" mass="26595">MYSLLLKFKAPLQAWGADSRFKTRATNNEPTKSGVIGMVAAALGRGRDESVDDIAELRFAVRTDYPGTLERDYQTARNWFDPREKNSQLSNRYYLADAVFLVALSSPDKALLEEVEAALRRPYYPLYLGRRSCPANADLVLGIEAGDGEERLRAAEWHAPEWVQKQLPQLVSLPISRDAEPGEPSDTLRDTPVSFNPEYRQYALRSVFRAEPLEVQNPLGQALENDDYMQEVREA</sequence>
<dbReference type="CDD" id="cd09756">
    <property type="entry name" value="Cas5_I-E"/>
    <property type="match status" value="1"/>
</dbReference>
<evidence type="ECO:0000313" key="3">
    <source>
        <dbReference type="Proteomes" id="UP000600171"/>
    </source>
</evidence>
<evidence type="ECO:0000256" key="1">
    <source>
        <dbReference type="ARBA" id="ARBA00023118"/>
    </source>
</evidence>
<dbReference type="GO" id="GO:0003723">
    <property type="term" value="F:RNA binding"/>
    <property type="evidence" value="ECO:0007669"/>
    <property type="project" value="InterPro"/>
</dbReference>
<name>A0A917IW51_9MICC</name>
<dbReference type="InterPro" id="IPR013422">
    <property type="entry name" value="CRISPR-assoc_prot_Cas5_N"/>
</dbReference>
<dbReference type="NCBIfam" id="TIGR02593">
    <property type="entry name" value="CRISPR_cas5"/>
    <property type="match status" value="1"/>
</dbReference>
<dbReference type="InterPro" id="IPR021124">
    <property type="entry name" value="CRISPR-assoc_prot_Cas5"/>
</dbReference>
<dbReference type="Pfam" id="PF09704">
    <property type="entry name" value="Cas_Cas5d"/>
    <property type="match status" value="1"/>
</dbReference>
<comment type="caution">
    <text evidence="2">The sequence shown here is derived from an EMBL/GenBank/DDBJ whole genome shotgun (WGS) entry which is preliminary data.</text>
</comment>
<evidence type="ECO:0008006" key="4">
    <source>
        <dbReference type="Google" id="ProtNLM"/>
    </source>
</evidence>
<proteinExistence type="predicted"/>
<dbReference type="AlphaFoldDB" id="A0A917IW51"/>
<gene>
    <name evidence="2" type="ORF">GCM10007359_17740</name>
</gene>
<keyword evidence="3" id="KW-1185">Reference proteome</keyword>
<reference evidence="2 3" key="1">
    <citation type="journal article" date="2014" name="Int. J. Syst. Evol. Microbiol.">
        <title>Complete genome sequence of Corynebacterium casei LMG S-19264T (=DSM 44701T), isolated from a smear-ripened cheese.</title>
        <authorList>
            <consortium name="US DOE Joint Genome Institute (JGI-PGF)"/>
            <person name="Walter F."/>
            <person name="Albersmeier A."/>
            <person name="Kalinowski J."/>
            <person name="Ruckert C."/>
        </authorList>
    </citation>
    <scope>NUCLEOTIDE SEQUENCE [LARGE SCALE GENOMIC DNA]</scope>
    <source>
        <strain evidence="2 3">CCM 8669</strain>
    </source>
</reference>
<protein>
    <recommendedName>
        <fullName evidence="4">Type I-E CRISPR-associated protein Cas5/CasD</fullName>
    </recommendedName>
</protein>
<keyword evidence="1" id="KW-0051">Antiviral defense</keyword>
<evidence type="ECO:0000313" key="2">
    <source>
        <dbReference type="EMBL" id="GGH64958.1"/>
    </source>
</evidence>